<feature type="compositionally biased region" description="Low complexity" evidence="1">
    <location>
        <begin position="21"/>
        <end position="32"/>
    </location>
</feature>
<dbReference type="STRING" id="109895.A0A507DZS7"/>
<dbReference type="Pfam" id="PF13430">
    <property type="entry name" value="DUF4112"/>
    <property type="match status" value="1"/>
</dbReference>
<dbReference type="Proteomes" id="UP000318582">
    <property type="component" value="Unassembled WGS sequence"/>
</dbReference>
<evidence type="ECO:0008006" key="4">
    <source>
        <dbReference type="Google" id="ProtNLM"/>
    </source>
</evidence>
<dbReference type="InterPro" id="IPR025187">
    <property type="entry name" value="DUF4112"/>
</dbReference>
<feature type="compositionally biased region" description="Low complexity" evidence="1">
    <location>
        <begin position="45"/>
        <end position="58"/>
    </location>
</feature>
<evidence type="ECO:0000256" key="1">
    <source>
        <dbReference type="SAM" id="MobiDB-lite"/>
    </source>
</evidence>
<feature type="region of interest" description="Disordered" evidence="1">
    <location>
        <begin position="1"/>
        <end position="60"/>
    </location>
</feature>
<sequence length="290" mass="31482">MSSQPPSLAPALPPREPTIKAQAPASSPVAGPAVPPREAAINTPTEVATGGSTGVSTGKKPSFASVTALTQRVTTSMQASAKNAQANLPTVKQVLEYHPLRLAYKAAIPYVTNKDGQLGPDTPEARKRNLDRVHFVSTWLDAKYSIPFTNYKIGIDPLISAVPVVGDVISTTMSCYVVYLARRFHVPWYVTAKMVWNVLLNATFGSVPIVGSAFDVAYKPNLRNLILLEEFLKKEAVKLGNDPKIIDQALAQSRQDLWPDHIQATDGDKDRAPVWPDHEVAKEGIVPLTR</sequence>
<dbReference type="EMBL" id="QEAQ01000054">
    <property type="protein sequence ID" value="TPX57329.1"/>
    <property type="molecule type" value="Genomic_DNA"/>
</dbReference>
<name>A0A507DZS7_9FUNG</name>
<evidence type="ECO:0000313" key="2">
    <source>
        <dbReference type="EMBL" id="TPX57329.1"/>
    </source>
</evidence>
<dbReference type="PANTHER" id="PTHR35519:SF2">
    <property type="entry name" value="PH DOMAIN PROTEIN"/>
    <property type="match status" value="1"/>
</dbReference>
<dbReference type="PANTHER" id="PTHR35519">
    <property type="entry name" value="MEMBRANE PROTEINS"/>
    <property type="match status" value="1"/>
</dbReference>
<comment type="caution">
    <text evidence="2">The sequence shown here is derived from an EMBL/GenBank/DDBJ whole genome shotgun (WGS) entry which is preliminary data.</text>
</comment>
<dbReference type="AlphaFoldDB" id="A0A507DZS7"/>
<gene>
    <name evidence="2" type="ORF">PhCBS80983_g03889</name>
</gene>
<organism evidence="2 3">
    <name type="scientific">Powellomyces hirtus</name>
    <dbReference type="NCBI Taxonomy" id="109895"/>
    <lineage>
        <taxon>Eukaryota</taxon>
        <taxon>Fungi</taxon>
        <taxon>Fungi incertae sedis</taxon>
        <taxon>Chytridiomycota</taxon>
        <taxon>Chytridiomycota incertae sedis</taxon>
        <taxon>Chytridiomycetes</taxon>
        <taxon>Spizellomycetales</taxon>
        <taxon>Powellomycetaceae</taxon>
        <taxon>Powellomyces</taxon>
    </lineage>
</organism>
<evidence type="ECO:0000313" key="3">
    <source>
        <dbReference type="Proteomes" id="UP000318582"/>
    </source>
</evidence>
<reference evidence="2 3" key="1">
    <citation type="journal article" date="2019" name="Sci. Rep.">
        <title>Comparative genomics of chytrid fungi reveal insights into the obligate biotrophic and pathogenic lifestyle of Synchytrium endobioticum.</title>
        <authorList>
            <person name="van de Vossenberg B.T.L.H."/>
            <person name="Warris S."/>
            <person name="Nguyen H.D.T."/>
            <person name="van Gent-Pelzer M.P.E."/>
            <person name="Joly D.L."/>
            <person name="van de Geest H.C."/>
            <person name="Bonants P.J.M."/>
            <person name="Smith D.S."/>
            <person name="Levesque C.A."/>
            <person name="van der Lee T.A.J."/>
        </authorList>
    </citation>
    <scope>NUCLEOTIDE SEQUENCE [LARGE SCALE GENOMIC DNA]</scope>
    <source>
        <strain evidence="2 3">CBS 809.83</strain>
    </source>
</reference>
<proteinExistence type="predicted"/>
<accession>A0A507DZS7</accession>
<feature type="compositionally biased region" description="Pro residues" evidence="1">
    <location>
        <begin position="7"/>
        <end position="16"/>
    </location>
</feature>
<keyword evidence="3" id="KW-1185">Reference proteome</keyword>
<protein>
    <recommendedName>
        <fullName evidence="4">DUF4112 domain-containing protein</fullName>
    </recommendedName>
</protein>